<accession>A0AAN8ATM9</accession>
<evidence type="ECO:0000313" key="2">
    <source>
        <dbReference type="EMBL" id="KAK5866802.1"/>
    </source>
</evidence>
<comment type="caution">
    <text evidence="2">The sequence shown here is derived from an EMBL/GenBank/DDBJ whole genome shotgun (WGS) entry which is preliminary data.</text>
</comment>
<evidence type="ECO:0000313" key="3">
    <source>
        <dbReference type="Proteomes" id="UP001346869"/>
    </source>
</evidence>
<evidence type="ECO:0000256" key="1">
    <source>
        <dbReference type="SAM" id="MobiDB-lite"/>
    </source>
</evidence>
<reference evidence="2 3" key="1">
    <citation type="journal article" date="2023" name="Genes (Basel)">
        <title>Chromosome-Level Genome Assembly and Circadian Gene Repertoire of the Patagonia Blennie Eleginops maclovinus-The Closest Ancestral Proxy of Antarctic Cryonotothenioids.</title>
        <authorList>
            <person name="Cheng C.C."/>
            <person name="Rivera-Colon A.G."/>
            <person name="Minhas B.F."/>
            <person name="Wilson L."/>
            <person name="Rayamajhi N."/>
            <person name="Vargas-Chacoff L."/>
            <person name="Catchen J.M."/>
        </authorList>
    </citation>
    <scope>NUCLEOTIDE SEQUENCE [LARGE SCALE GENOMIC DNA]</scope>
    <source>
        <strain evidence="2">JMC-PN-2008</strain>
    </source>
</reference>
<name>A0AAN8ATM9_ELEMC</name>
<gene>
    <name evidence="2" type="ORF">PBY51_011349</name>
</gene>
<reference evidence="2 3" key="2">
    <citation type="journal article" date="2023" name="Mol. Biol. Evol.">
        <title>Genomics of Secondarily Temperate Adaptation in the Only Non-Antarctic Icefish.</title>
        <authorList>
            <person name="Rivera-Colon A.G."/>
            <person name="Rayamajhi N."/>
            <person name="Minhas B.F."/>
            <person name="Madrigal G."/>
            <person name="Bilyk K.T."/>
            <person name="Yoon V."/>
            <person name="Hune M."/>
            <person name="Gregory S."/>
            <person name="Cheng C.H.C."/>
            <person name="Catchen J.M."/>
        </authorList>
    </citation>
    <scope>NUCLEOTIDE SEQUENCE [LARGE SCALE GENOMIC DNA]</scope>
    <source>
        <strain evidence="2">JMC-PN-2008</strain>
    </source>
</reference>
<dbReference type="AlphaFoldDB" id="A0AAN8ATM9"/>
<protein>
    <submittedName>
        <fullName evidence="2">Uncharacterized protein</fullName>
    </submittedName>
</protein>
<organism evidence="2 3">
    <name type="scientific">Eleginops maclovinus</name>
    <name type="common">Patagonian blennie</name>
    <name type="synonym">Eleginus maclovinus</name>
    <dbReference type="NCBI Taxonomy" id="56733"/>
    <lineage>
        <taxon>Eukaryota</taxon>
        <taxon>Metazoa</taxon>
        <taxon>Chordata</taxon>
        <taxon>Craniata</taxon>
        <taxon>Vertebrata</taxon>
        <taxon>Euteleostomi</taxon>
        <taxon>Actinopterygii</taxon>
        <taxon>Neopterygii</taxon>
        <taxon>Teleostei</taxon>
        <taxon>Neoteleostei</taxon>
        <taxon>Acanthomorphata</taxon>
        <taxon>Eupercaria</taxon>
        <taxon>Perciformes</taxon>
        <taxon>Notothenioidei</taxon>
        <taxon>Eleginopidae</taxon>
        <taxon>Eleginops</taxon>
    </lineage>
</organism>
<keyword evidence="3" id="KW-1185">Reference proteome</keyword>
<sequence length="150" mass="16464">MTPTVTRLDLASFNGRMKLHLGLDGQRALFVFVGRGGGVCLSRTLLRSGKPSVCLRGAPRHKKVTSALTRCFYARGEWQRRGGGFTFDLTGSRSDGGYLQPLNNTGRSGGYEDQVDRGARWWRRSDDVSGLTRRTTGRGDLSTSVRAGPR</sequence>
<proteinExistence type="predicted"/>
<feature type="region of interest" description="Disordered" evidence="1">
    <location>
        <begin position="130"/>
        <end position="150"/>
    </location>
</feature>
<dbReference type="Proteomes" id="UP001346869">
    <property type="component" value="Unassembled WGS sequence"/>
</dbReference>
<feature type="compositionally biased region" description="Polar residues" evidence="1">
    <location>
        <begin position="141"/>
        <end position="150"/>
    </location>
</feature>
<dbReference type="EMBL" id="JAUZQC010000008">
    <property type="protein sequence ID" value="KAK5866802.1"/>
    <property type="molecule type" value="Genomic_DNA"/>
</dbReference>